<dbReference type="EMBL" id="CP100390">
    <property type="protein sequence ID" value="UZE95146.1"/>
    <property type="molecule type" value="Genomic_DNA"/>
</dbReference>
<dbReference type="PANTHER" id="PTHR11203:SF37">
    <property type="entry name" value="INTEGRATOR COMPLEX SUBUNIT 11"/>
    <property type="match status" value="1"/>
</dbReference>
<reference evidence="4" key="1">
    <citation type="submission" date="2022-06" db="EMBL/GenBank/DDBJ databases">
        <title>Alkalimarinus sp. nov., isolated from gut of a Alitta virens.</title>
        <authorList>
            <person name="Yang A.I."/>
            <person name="Shin N.-R."/>
        </authorList>
    </citation>
    <scope>NUCLEOTIDE SEQUENCE</scope>
    <source>
        <strain evidence="4">A2M4</strain>
    </source>
</reference>
<protein>
    <submittedName>
        <fullName evidence="4">MBL fold metallo-hydrolase</fullName>
    </submittedName>
</protein>
<dbReference type="SUPFAM" id="SSF56281">
    <property type="entry name" value="Metallo-hydrolase/oxidoreductase"/>
    <property type="match status" value="1"/>
</dbReference>
<dbReference type="RefSeq" id="WP_265046635.1">
    <property type="nucleotide sequence ID" value="NZ_CP100390.1"/>
</dbReference>
<proteinExistence type="predicted"/>
<dbReference type="InterPro" id="IPR050698">
    <property type="entry name" value="MBL"/>
</dbReference>
<keyword evidence="5" id="KW-1185">Reference proteome</keyword>
<dbReference type="InterPro" id="IPR011108">
    <property type="entry name" value="RMMBL"/>
</dbReference>
<sequence length="451" mass="50388">MNIKFLGGAGTVTGSKYLITHENQRVLVDCGLYQGVKKLRLRNRGGFPIDPKTINAVILTHAHIDHSGYVPALRKNGFKGPVYCTKGTYDLCKILLPDSGYLQEEDARYANKKKFSRHSPALPLYTEKDAIESLKLFKPVQYHKPLDVANQITATFTPVGHILGSAAVQISAGGKTITFSGDVGRTEDLVMRPPEPLSETDYLVVESTYGNRRHDETDPFEFFKNIINKTMERGGIVLLPSFAVGRAQTILYIIQLLKERNEIPDVPVYLNSPMAITATEIYCNHHKEHRLTAEECEKIDKDTHFVRTPEESIELNNRKYPSIIISASGMASGGWVLHHLKALLPNHRNSVVFVGFQAPGTRGDAMVNGAEQVKIHGAYHPVRAEVSQIDSLSAHGDYVEILDWLDQSNINPKQVFVTHGEPVASDSMRLKLEEKFGWKVEVPDYGEEFNL</sequence>
<keyword evidence="1" id="KW-0378">Hydrolase</keyword>
<dbReference type="InterPro" id="IPR001279">
    <property type="entry name" value="Metallo-B-lactamas"/>
</dbReference>
<dbReference type="SMART" id="SM01027">
    <property type="entry name" value="Beta-Casp"/>
    <property type="match status" value="1"/>
</dbReference>
<dbReference type="CDD" id="cd16295">
    <property type="entry name" value="TTHA0252-CPSF-like_MBL-fold"/>
    <property type="match status" value="1"/>
</dbReference>
<dbReference type="Pfam" id="PF00753">
    <property type="entry name" value="Lactamase_B"/>
    <property type="match status" value="1"/>
</dbReference>
<evidence type="ECO:0000313" key="5">
    <source>
        <dbReference type="Proteomes" id="UP001163739"/>
    </source>
</evidence>
<feature type="domain" description="Metallo-beta-lactamase" evidence="2">
    <location>
        <begin position="13"/>
        <end position="242"/>
    </location>
</feature>
<dbReference type="InterPro" id="IPR022712">
    <property type="entry name" value="Beta_Casp"/>
</dbReference>
<dbReference type="Pfam" id="PF10996">
    <property type="entry name" value="Beta-Casp"/>
    <property type="match status" value="1"/>
</dbReference>
<dbReference type="Gene3D" id="3.40.50.10890">
    <property type="match status" value="1"/>
</dbReference>
<evidence type="ECO:0000256" key="1">
    <source>
        <dbReference type="ARBA" id="ARBA00022801"/>
    </source>
</evidence>
<dbReference type="Pfam" id="PF07521">
    <property type="entry name" value="RMMBL"/>
    <property type="match status" value="1"/>
</dbReference>
<evidence type="ECO:0000313" key="4">
    <source>
        <dbReference type="EMBL" id="UZE95146.1"/>
    </source>
</evidence>
<gene>
    <name evidence="4" type="ORF">NKI27_13860</name>
</gene>
<dbReference type="Proteomes" id="UP001163739">
    <property type="component" value="Chromosome"/>
</dbReference>
<organism evidence="4 5">
    <name type="scientific">Alkalimarinus alittae</name>
    <dbReference type="NCBI Taxonomy" id="2961619"/>
    <lineage>
        <taxon>Bacteria</taxon>
        <taxon>Pseudomonadati</taxon>
        <taxon>Pseudomonadota</taxon>
        <taxon>Gammaproteobacteria</taxon>
        <taxon>Alteromonadales</taxon>
        <taxon>Alteromonadaceae</taxon>
        <taxon>Alkalimarinus</taxon>
    </lineage>
</organism>
<dbReference type="SMART" id="SM00849">
    <property type="entry name" value="Lactamase_B"/>
    <property type="match status" value="1"/>
</dbReference>
<feature type="domain" description="Beta-Casp" evidence="3">
    <location>
        <begin position="247"/>
        <end position="366"/>
    </location>
</feature>
<dbReference type="PANTHER" id="PTHR11203">
    <property type="entry name" value="CLEAVAGE AND POLYADENYLATION SPECIFICITY FACTOR FAMILY MEMBER"/>
    <property type="match status" value="1"/>
</dbReference>
<name>A0ABY6MZ82_9ALTE</name>
<evidence type="ECO:0000259" key="2">
    <source>
        <dbReference type="SMART" id="SM00849"/>
    </source>
</evidence>
<dbReference type="InterPro" id="IPR036866">
    <property type="entry name" value="RibonucZ/Hydroxyglut_hydro"/>
</dbReference>
<accession>A0ABY6MZ82</accession>
<dbReference type="Gene3D" id="3.60.15.10">
    <property type="entry name" value="Ribonuclease Z/Hydroxyacylglutathione hydrolase-like"/>
    <property type="match status" value="1"/>
</dbReference>
<evidence type="ECO:0000259" key="3">
    <source>
        <dbReference type="SMART" id="SM01027"/>
    </source>
</evidence>